<sequence length="302" mass="33925">MPPKTMKLRLLFTLLPLLALGQKTENIRLFYLGGQSNMDGFGYTKDLPDSLKTGYENVYIFHGNPAPDEALDGGHGFWEPLKPGHGRGFASNGKQNTLGDRFGVELSMAKRLQALYPGEKIAFIKYSRGGTSLDSTAARHFGSWEPDFRGKNGLNQYDHFLKTLNQALADTDIDGNGITDHIIPSGIVWMQGESDAANEEVARKYEVHLKRLMDLIRAALRQDDIPVVIGKISDSWNNTEGKVWKYGELVQHAQEAFVRSDERAAIVRSTRYYAYSDPWHYDSAGYIDLGQQFAEALYKLLE</sequence>
<dbReference type="InterPro" id="IPR036514">
    <property type="entry name" value="SGNH_hydro_sf"/>
</dbReference>
<dbReference type="Pfam" id="PF03629">
    <property type="entry name" value="SASA"/>
    <property type="match status" value="1"/>
</dbReference>
<dbReference type="PANTHER" id="PTHR31988">
    <property type="entry name" value="ESTERASE, PUTATIVE (DUF303)-RELATED"/>
    <property type="match status" value="1"/>
</dbReference>
<feature type="domain" description="Sialate O-acetylesterase" evidence="2">
    <location>
        <begin position="28"/>
        <end position="298"/>
    </location>
</feature>
<accession>A0A2A4GF88</accession>
<organism evidence="3 4">
    <name type="scientific">Sediminicola luteus</name>
    <dbReference type="NCBI Taxonomy" id="319238"/>
    <lineage>
        <taxon>Bacteria</taxon>
        <taxon>Pseudomonadati</taxon>
        <taxon>Bacteroidota</taxon>
        <taxon>Flavobacteriia</taxon>
        <taxon>Flavobacteriales</taxon>
        <taxon>Flavobacteriaceae</taxon>
        <taxon>Sediminicola</taxon>
    </lineage>
</organism>
<evidence type="ECO:0000313" key="3">
    <source>
        <dbReference type="EMBL" id="PCE66658.1"/>
    </source>
</evidence>
<evidence type="ECO:0000256" key="1">
    <source>
        <dbReference type="ARBA" id="ARBA00022801"/>
    </source>
</evidence>
<dbReference type="Proteomes" id="UP000219559">
    <property type="component" value="Unassembled WGS sequence"/>
</dbReference>
<reference evidence="3 4" key="1">
    <citation type="submission" date="2017-04" db="EMBL/GenBank/DDBJ databases">
        <title>A new member of the family Flavobacteriaceae isolated from ascidians.</title>
        <authorList>
            <person name="Chen L."/>
        </authorList>
    </citation>
    <scope>NUCLEOTIDE SEQUENCE [LARGE SCALE GENOMIC DNA]</scope>
    <source>
        <strain evidence="3 4">HQA918</strain>
    </source>
</reference>
<protein>
    <recommendedName>
        <fullName evidence="2">Sialate O-acetylesterase domain-containing protein</fullName>
    </recommendedName>
</protein>
<dbReference type="OrthoDB" id="9795554at2"/>
<dbReference type="EMBL" id="NBWU01000001">
    <property type="protein sequence ID" value="PCE66658.1"/>
    <property type="molecule type" value="Genomic_DNA"/>
</dbReference>
<evidence type="ECO:0000259" key="2">
    <source>
        <dbReference type="Pfam" id="PF03629"/>
    </source>
</evidence>
<dbReference type="PANTHER" id="PTHR31988:SF19">
    <property type="entry name" value="9-O-ACETYL-N-ACETYLNEURAMINIC ACID DEACETYLASE-RELATED"/>
    <property type="match status" value="1"/>
</dbReference>
<name>A0A2A4GF88_9FLAO</name>
<keyword evidence="4" id="KW-1185">Reference proteome</keyword>
<dbReference type="InterPro" id="IPR005181">
    <property type="entry name" value="SASA"/>
</dbReference>
<dbReference type="Gene3D" id="3.40.50.1110">
    <property type="entry name" value="SGNH hydrolase"/>
    <property type="match status" value="1"/>
</dbReference>
<dbReference type="GO" id="GO:0016788">
    <property type="term" value="F:hydrolase activity, acting on ester bonds"/>
    <property type="evidence" value="ECO:0007669"/>
    <property type="project" value="UniProtKB-ARBA"/>
</dbReference>
<keyword evidence="1" id="KW-0378">Hydrolase</keyword>
<comment type="caution">
    <text evidence="3">The sequence shown here is derived from an EMBL/GenBank/DDBJ whole genome shotgun (WGS) entry which is preliminary data.</text>
</comment>
<proteinExistence type="predicted"/>
<dbReference type="InterPro" id="IPR052940">
    <property type="entry name" value="Carb_Esterase_6"/>
</dbReference>
<dbReference type="AlphaFoldDB" id="A0A2A4GF88"/>
<evidence type="ECO:0000313" key="4">
    <source>
        <dbReference type="Proteomes" id="UP000219559"/>
    </source>
</evidence>
<gene>
    <name evidence="3" type="ORF">B7P33_05015</name>
</gene>
<dbReference type="SUPFAM" id="SSF52266">
    <property type="entry name" value="SGNH hydrolase"/>
    <property type="match status" value="1"/>
</dbReference>